<proteinExistence type="predicted"/>
<dbReference type="Proteomes" id="UP000007329">
    <property type="component" value="Chromosome"/>
</dbReference>
<organism evidence="1 2">
    <name type="scientific">Mycobacterium indicus pranii (strain DSM 45239 / MTCC 9506)</name>
    <dbReference type="NCBI Taxonomy" id="1232724"/>
    <lineage>
        <taxon>Bacteria</taxon>
        <taxon>Bacillati</taxon>
        <taxon>Actinomycetota</taxon>
        <taxon>Actinomycetes</taxon>
        <taxon>Mycobacteriales</taxon>
        <taxon>Mycobacteriaceae</taxon>
        <taxon>Mycobacterium</taxon>
        <taxon>Mycobacterium avium complex (MAC)</taxon>
    </lineage>
</organism>
<dbReference type="RefSeq" id="WP_014941570.1">
    <property type="nucleotide sequence ID" value="NC_018612.1"/>
</dbReference>
<reference evidence="1 2" key="1">
    <citation type="journal article" date="2007" name="PLoS ONE">
        <title>Molecular analysis of a leprosy immunotherapeutic bacillus provides insights into Mycobacterium evolution.</title>
        <authorList>
            <person name="Ahmed N."/>
            <person name="Saini V."/>
            <person name="Raghuvanshi S."/>
            <person name="Khurana J.P."/>
            <person name="Tyagi A.K."/>
            <person name="Tyagi A.K."/>
            <person name="Hasnain S.E."/>
        </authorList>
    </citation>
    <scope>NUCLEOTIDE SEQUENCE [LARGE SCALE GENOMIC DNA]</scope>
    <source>
        <strain evidence="1">MTCC 9506</strain>
    </source>
</reference>
<accession>J9WEA3</accession>
<dbReference type="PATRIC" id="fig|1232724.3.peg.1664"/>
<evidence type="ECO:0000313" key="2">
    <source>
        <dbReference type="Proteomes" id="UP000007329"/>
    </source>
</evidence>
<reference evidence="1 2" key="2">
    <citation type="journal article" date="2012" name="Nucleic Acids Res.">
        <title>Massive gene acquisitions in Mycobacterium indicus pranii provide a perspective on mycobacterial evolution.</title>
        <authorList>
            <person name="Saini V."/>
            <person name="Raghuvanshi S."/>
            <person name="Khurana J.P."/>
            <person name="Ahmed N."/>
            <person name="Hasnain S.E."/>
            <person name="Tyagi A.K."/>
            <person name="Tyagi A.K."/>
        </authorList>
    </citation>
    <scope>NUCLEOTIDE SEQUENCE [LARGE SCALE GENOMIC DNA]</scope>
    <source>
        <strain evidence="2">DSM 45239 / MTCC 9506</strain>
    </source>
</reference>
<name>J9WEA3_MYCIP</name>
<dbReference type="AlphaFoldDB" id="J9WEA3"/>
<evidence type="ECO:0000313" key="1">
    <source>
        <dbReference type="EMBL" id="AFS13636.1"/>
    </source>
</evidence>
<protein>
    <submittedName>
        <fullName evidence="1">Uncharacterized protein</fullName>
    </submittedName>
</protein>
<gene>
    <name evidence="1" type="ORF">MIP_02389</name>
</gene>
<dbReference type="EMBL" id="CP002275">
    <property type="protein sequence ID" value="AFS13636.1"/>
    <property type="molecule type" value="Genomic_DNA"/>
</dbReference>
<dbReference type="HOGENOM" id="CLU_1276460_0_0_11"/>
<sequence>MAKKAKLQLLTDEVVRAERIAIDRPLTAEEIGWLDDLSARLRTAYFGGKQDMSLLKRVSAVRTGKHTTAEPAREDTGAQCVQEPPPLATLAKAQTKITKKHTKTSKGFGRINNELSRIAAIKRRLTDEELQRLDELVKETKALMTEDNSKTFRLLHQRARLVRKSLRKSKTPQPKRLERRTAVPRGVLPAGLVGSRRLIQGGREVLGGLPSSRRGH</sequence>
<dbReference type="KEGG" id="mid:MIP_02389"/>